<feature type="region of interest" description="Disordered" evidence="1">
    <location>
        <begin position="1"/>
        <end position="27"/>
    </location>
</feature>
<organism evidence="2 3">
    <name type="scientific">Oryza sativa subsp. japonica</name>
    <name type="common">Rice</name>
    <dbReference type="NCBI Taxonomy" id="39947"/>
    <lineage>
        <taxon>Eukaryota</taxon>
        <taxon>Viridiplantae</taxon>
        <taxon>Streptophyta</taxon>
        <taxon>Embryophyta</taxon>
        <taxon>Tracheophyta</taxon>
        <taxon>Spermatophyta</taxon>
        <taxon>Magnoliopsida</taxon>
        <taxon>Liliopsida</taxon>
        <taxon>Poales</taxon>
        <taxon>Poaceae</taxon>
        <taxon>BOP clade</taxon>
        <taxon>Oryzoideae</taxon>
        <taxon>Oryzeae</taxon>
        <taxon>Oryzinae</taxon>
        <taxon>Oryza</taxon>
        <taxon>Oryza sativa</taxon>
    </lineage>
</organism>
<sequence>MGCAGAATLLSTSDADPTLSPPTHLTRSSVPSLLPGCLVNRCRRRAAPRRLLLWRRHNTVTADQFSRVG</sequence>
<evidence type="ECO:0000313" key="2">
    <source>
        <dbReference type="EMBL" id="BAC57343.1"/>
    </source>
</evidence>
<evidence type="ECO:0000256" key="1">
    <source>
        <dbReference type="SAM" id="MobiDB-lite"/>
    </source>
</evidence>
<protein>
    <submittedName>
        <fullName evidence="2">Uncharacterized protein</fullName>
    </submittedName>
</protein>
<reference evidence="3" key="2">
    <citation type="journal article" date="2008" name="Nucleic Acids Res.">
        <title>The rice annotation project database (RAP-DB): 2008 update.</title>
        <authorList>
            <consortium name="The rice annotation project (RAP)"/>
        </authorList>
    </citation>
    <scope>GENOME REANNOTATION</scope>
    <source>
        <strain evidence="3">cv. Nipponbare</strain>
    </source>
</reference>
<gene>
    <name evidence="2" type="primary">P0458G06.124</name>
</gene>
<evidence type="ECO:0000313" key="3">
    <source>
        <dbReference type="Proteomes" id="UP000000763"/>
    </source>
</evidence>
<reference evidence="3" key="1">
    <citation type="journal article" date="2005" name="Nature">
        <title>The map-based sequence of the rice genome.</title>
        <authorList>
            <consortium name="International rice genome sequencing project (IRGSP)"/>
            <person name="Matsumoto T."/>
            <person name="Wu J."/>
            <person name="Kanamori H."/>
            <person name="Katayose Y."/>
            <person name="Fujisawa M."/>
            <person name="Namiki N."/>
            <person name="Mizuno H."/>
            <person name="Yamamoto K."/>
            <person name="Antonio B.A."/>
            <person name="Baba T."/>
            <person name="Sakata K."/>
            <person name="Nagamura Y."/>
            <person name="Aoki H."/>
            <person name="Arikawa K."/>
            <person name="Arita K."/>
            <person name="Bito T."/>
            <person name="Chiden Y."/>
            <person name="Fujitsuka N."/>
            <person name="Fukunaka R."/>
            <person name="Hamada M."/>
            <person name="Harada C."/>
            <person name="Hayashi A."/>
            <person name="Hijishita S."/>
            <person name="Honda M."/>
            <person name="Hosokawa S."/>
            <person name="Ichikawa Y."/>
            <person name="Idonuma A."/>
            <person name="Iijima M."/>
            <person name="Ikeda M."/>
            <person name="Ikeno M."/>
            <person name="Ito K."/>
            <person name="Ito S."/>
            <person name="Ito T."/>
            <person name="Ito Y."/>
            <person name="Ito Y."/>
            <person name="Iwabuchi A."/>
            <person name="Kamiya K."/>
            <person name="Karasawa W."/>
            <person name="Kurita K."/>
            <person name="Katagiri S."/>
            <person name="Kikuta A."/>
            <person name="Kobayashi H."/>
            <person name="Kobayashi N."/>
            <person name="Machita K."/>
            <person name="Maehara T."/>
            <person name="Masukawa M."/>
            <person name="Mizubayashi T."/>
            <person name="Mukai Y."/>
            <person name="Nagasaki H."/>
            <person name="Nagata Y."/>
            <person name="Naito S."/>
            <person name="Nakashima M."/>
            <person name="Nakama Y."/>
            <person name="Nakamichi Y."/>
            <person name="Nakamura M."/>
            <person name="Meguro A."/>
            <person name="Negishi M."/>
            <person name="Ohta I."/>
            <person name="Ohta T."/>
            <person name="Okamoto M."/>
            <person name="Ono N."/>
            <person name="Saji S."/>
            <person name="Sakaguchi M."/>
            <person name="Sakai K."/>
            <person name="Shibata M."/>
            <person name="Shimokawa T."/>
            <person name="Song J."/>
            <person name="Takazaki Y."/>
            <person name="Terasawa K."/>
            <person name="Tsugane M."/>
            <person name="Tsuji K."/>
            <person name="Ueda S."/>
            <person name="Waki K."/>
            <person name="Yamagata H."/>
            <person name="Yamamoto M."/>
            <person name="Yamamoto S."/>
            <person name="Yamane H."/>
            <person name="Yoshiki S."/>
            <person name="Yoshihara R."/>
            <person name="Yukawa K."/>
            <person name="Zhong H."/>
            <person name="Yano M."/>
            <person name="Yuan Q."/>
            <person name="Ouyang S."/>
            <person name="Liu J."/>
            <person name="Jones K.M."/>
            <person name="Gansberger K."/>
            <person name="Moffat K."/>
            <person name="Hill J."/>
            <person name="Bera J."/>
            <person name="Fadrosh D."/>
            <person name="Jin S."/>
            <person name="Johri S."/>
            <person name="Kim M."/>
            <person name="Overton L."/>
            <person name="Reardon M."/>
            <person name="Tsitrin T."/>
            <person name="Vuong H."/>
            <person name="Weaver B."/>
            <person name="Ciecko A."/>
            <person name="Tallon L."/>
            <person name="Jackson J."/>
            <person name="Pai G."/>
            <person name="Aken S.V."/>
            <person name="Utterback T."/>
            <person name="Reidmuller S."/>
            <person name="Feldblyum T."/>
            <person name="Hsiao J."/>
            <person name="Zismann V."/>
            <person name="Iobst S."/>
            <person name="de Vazeille A.R."/>
            <person name="Buell C.R."/>
            <person name="Ying K."/>
            <person name="Li Y."/>
            <person name="Lu T."/>
            <person name="Huang Y."/>
            <person name="Zhao Q."/>
            <person name="Feng Q."/>
            <person name="Zhang L."/>
            <person name="Zhu J."/>
            <person name="Weng Q."/>
            <person name="Mu J."/>
            <person name="Lu Y."/>
            <person name="Fan D."/>
            <person name="Liu Y."/>
            <person name="Guan J."/>
            <person name="Zhang Y."/>
            <person name="Yu S."/>
            <person name="Liu X."/>
            <person name="Zhang Y."/>
            <person name="Hong G."/>
            <person name="Han B."/>
            <person name="Choisne N."/>
            <person name="Demange N."/>
            <person name="Orjeda G."/>
            <person name="Samain S."/>
            <person name="Cattolico L."/>
            <person name="Pelletier E."/>
            <person name="Couloux A."/>
            <person name="Segurens B."/>
            <person name="Wincker P."/>
            <person name="D'Hont A."/>
            <person name="Scarpelli C."/>
            <person name="Weissenbach J."/>
            <person name="Salanoubat M."/>
            <person name="Quetier F."/>
            <person name="Yu Y."/>
            <person name="Kim H.R."/>
            <person name="Rambo T."/>
            <person name="Currie J."/>
            <person name="Collura K."/>
            <person name="Luo M."/>
            <person name="Yang T."/>
            <person name="Ammiraju J.S.S."/>
            <person name="Engler F."/>
            <person name="Soderlund C."/>
            <person name="Wing R.A."/>
            <person name="Palmer L.E."/>
            <person name="de la Bastide M."/>
            <person name="Spiegel L."/>
            <person name="Nascimento L."/>
            <person name="Zutavern T."/>
            <person name="O'Shaughnessy A."/>
            <person name="Dike S."/>
            <person name="Dedhia N."/>
            <person name="Preston R."/>
            <person name="Balija V."/>
            <person name="McCombie W.R."/>
            <person name="Chow T."/>
            <person name="Chen H."/>
            <person name="Chung M."/>
            <person name="Chen C."/>
            <person name="Shaw J."/>
            <person name="Wu H."/>
            <person name="Hsiao K."/>
            <person name="Chao Y."/>
            <person name="Chu M."/>
            <person name="Cheng C."/>
            <person name="Hour A."/>
            <person name="Lee P."/>
            <person name="Lin S."/>
            <person name="Lin Y."/>
            <person name="Liou J."/>
            <person name="Liu S."/>
            <person name="Hsing Y."/>
            <person name="Raghuvanshi S."/>
            <person name="Mohanty A."/>
            <person name="Bharti A.K."/>
            <person name="Gaur A."/>
            <person name="Gupta V."/>
            <person name="Kumar D."/>
            <person name="Ravi V."/>
            <person name="Vij S."/>
            <person name="Kapur A."/>
            <person name="Khurana P."/>
            <person name="Khurana P."/>
            <person name="Khurana J.P."/>
            <person name="Tyagi A.K."/>
            <person name="Gaikwad K."/>
            <person name="Singh A."/>
            <person name="Dalal V."/>
            <person name="Srivastava S."/>
            <person name="Dixit A."/>
            <person name="Pal A.K."/>
            <person name="Ghazi I.A."/>
            <person name="Yadav M."/>
            <person name="Pandit A."/>
            <person name="Bhargava A."/>
            <person name="Sureshbabu K."/>
            <person name="Batra K."/>
            <person name="Sharma T.R."/>
            <person name="Mohapatra T."/>
            <person name="Singh N.K."/>
            <person name="Messing J."/>
            <person name="Nelson A.B."/>
            <person name="Fuks G."/>
            <person name="Kavchok S."/>
            <person name="Keizer G."/>
            <person name="Linton E."/>
            <person name="Llaca V."/>
            <person name="Song R."/>
            <person name="Tanyolac B."/>
            <person name="Young S."/>
            <person name="Ho-Il K."/>
            <person name="Hahn J.H."/>
            <person name="Sangsakoo G."/>
            <person name="Vanavichit A."/>
            <person name="de Mattos Luiz.A.T."/>
            <person name="Zimmer P.D."/>
            <person name="Malone G."/>
            <person name="Dellagostin O."/>
            <person name="de Oliveira A.C."/>
            <person name="Bevan M."/>
            <person name="Bancroft I."/>
            <person name="Minx P."/>
            <person name="Cordum H."/>
            <person name="Wilson R."/>
            <person name="Cheng Z."/>
            <person name="Jin W."/>
            <person name="Jiang J."/>
            <person name="Leong S.A."/>
            <person name="Iwama H."/>
            <person name="Gojobori T."/>
            <person name="Itoh T."/>
            <person name="Niimura Y."/>
            <person name="Fujii Y."/>
            <person name="Habara T."/>
            <person name="Sakai H."/>
            <person name="Sato Y."/>
            <person name="Wilson G."/>
            <person name="Kumar K."/>
            <person name="McCouch S."/>
            <person name="Juretic N."/>
            <person name="Hoen D."/>
            <person name="Wright S."/>
            <person name="Bruskiewich R."/>
            <person name="Bureau T."/>
            <person name="Miyao A."/>
            <person name="Hirochika H."/>
            <person name="Nishikawa T."/>
            <person name="Kadowaki K."/>
            <person name="Sugiura M."/>
            <person name="Burr B."/>
            <person name="Sasaki T."/>
        </authorList>
    </citation>
    <scope>NUCLEOTIDE SEQUENCE [LARGE SCALE GENOMIC DNA]</scope>
    <source>
        <strain evidence="3">cv. Nipponbare</strain>
    </source>
</reference>
<dbReference type="Proteomes" id="UP000000763">
    <property type="component" value="Chromosome 7"/>
</dbReference>
<dbReference type="AlphaFoldDB" id="Q84Z37"/>
<accession>Q84Z37</accession>
<name>Q84Z37_ORYSJ</name>
<feature type="compositionally biased region" description="Polar residues" evidence="1">
    <location>
        <begin position="9"/>
        <end position="27"/>
    </location>
</feature>
<proteinExistence type="predicted"/>
<dbReference type="EMBL" id="AP005051">
    <property type="protein sequence ID" value="BAC57343.1"/>
    <property type="molecule type" value="Genomic_DNA"/>
</dbReference>